<evidence type="ECO:0000256" key="1">
    <source>
        <dbReference type="ARBA" id="ARBA00010541"/>
    </source>
</evidence>
<dbReference type="PANTHER" id="PTHR22939:SF129">
    <property type="entry name" value="SERINE PROTEASE HTRA2, MITOCHONDRIAL"/>
    <property type="match status" value="1"/>
</dbReference>
<proteinExistence type="inferred from homology"/>
<dbReference type="Pfam" id="PF13180">
    <property type="entry name" value="PDZ_2"/>
    <property type="match status" value="1"/>
</dbReference>
<dbReference type="Gene3D" id="2.40.10.120">
    <property type="match status" value="1"/>
</dbReference>
<dbReference type="KEGG" id="chq:AQ619_16380"/>
<dbReference type="EMBL" id="CP013002">
    <property type="protein sequence ID" value="ALL14811.1"/>
    <property type="molecule type" value="Genomic_DNA"/>
</dbReference>
<keyword evidence="7" id="KW-1185">Reference proteome</keyword>
<dbReference type="PRINTS" id="PR00834">
    <property type="entry name" value="PROTEASES2C"/>
</dbReference>
<evidence type="ECO:0000256" key="2">
    <source>
        <dbReference type="ARBA" id="ARBA00022670"/>
    </source>
</evidence>
<dbReference type="SUPFAM" id="SSF50494">
    <property type="entry name" value="Trypsin-like serine proteases"/>
    <property type="match status" value="1"/>
</dbReference>
<dbReference type="PANTHER" id="PTHR22939">
    <property type="entry name" value="SERINE PROTEASE FAMILY S1C HTRA-RELATED"/>
    <property type="match status" value="1"/>
</dbReference>
<dbReference type="Pfam" id="PF13365">
    <property type="entry name" value="Trypsin_2"/>
    <property type="match status" value="1"/>
</dbReference>
<reference evidence="6 7" key="1">
    <citation type="submission" date="2015-10" db="EMBL/GenBank/DDBJ databases">
        <title>Conservation of the essential genome among Caulobacter and Brevundimonas species.</title>
        <authorList>
            <person name="Scott D."/>
            <person name="Ely B."/>
        </authorList>
    </citation>
    <scope>NUCLEOTIDE SEQUENCE [LARGE SCALE GENOMIC DNA]</scope>
    <source>
        <strain evidence="6 7">CB4</strain>
    </source>
</reference>
<name>A0A0P0P3I1_9CAUL</name>
<dbReference type="InterPro" id="IPR001478">
    <property type="entry name" value="PDZ"/>
</dbReference>
<organism evidence="6 7">
    <name type="scientific">Caulobacter henricii</name>
    <dbReference type="NCBI Taxonomy" id="69395"/>
    <lineage>
        <taxon>Bacteria</taxon>
        <taxon>Pseudomonadati</taxon>
        <taxon>Pseudomonadota</taxon>
        <taxon>Alphaproteobacteria</taxon>
        <taxon>Caulobacterales</taxon>
        <taxon>Caulobacteraceae</taxon>
        <taxon>Caulobacter</taxon>
    </lineage>
</organism>
<evidence type="ECO:0000256" key="4">
    <source>
        <dbReference type="ARBA" id="ARBA00022825"/>
    </source>
</evidence>
<protein>
    <submittedName>
        <fullName evidence="6">Signal protein PDZ</fullName>
    </submittedName>
</protein>
<dbReference type="SMART" id="SM00228">
    <property type="entry name" value="PDZ"/>
    <property type="match status" value="1"/>
</dbReference>
<dbReference type="SUPFAM" id="SSF50156">
    <property type="entry name" value="PDZ domain-like"/>
    <property type="match status" value="1"/>
</dbReference>
<keyword evidence="4" id="KW-0720">Serine protease</keyword>
<dbReference type="Proteomes" id="UP000056905">
    <property type="component" value="Chromosome"/>
</dbReference>
<dbReference type="AlphaFoldDB" id="A0A0P0P3I1"/>
<feature type="domain" description="PDZ" evidence="5">
    <location>
        <begin position="218"/>
        <end position="279"/>
    </location>
</feature>
<dbReference type="InterPro" id="IPR036034">
    <property type="entry name" value="PDZ_sf"/>
</dbReference>
<dbReference type="GO" id="GO:0006508">
    <property type="term" value="P:proteolysis"/>
    <property type="evidence" value="ECO:0007669"/>
    <property type="project" value="UniProtKB-KW"/>
</dbReference>
<gene>
    <name evidence="6" type="ORF">AQ619_16380</name>
</gene>
<dbReference type="OrthoDB" id="7296822at2"/>
<dbReference type="InterPro" id="IPR001940">
    <property type="entry name" value="Peptidase_S1C"/>
</dbReference>
<dbReference type="GO" id="GO:0004252">
    <property type="term" value="F:serine-type endopeptidase activity"/>
    <property type="evidence" value="ECO:0007669"/>
    <property type="project" value="InterPro"/>
</dbReference>
<evidence type="ECO:0000256" key="3">
    <source>
        <dbReference type="ARBA" id="ARBA00022801"/>
    </source>
</evidence>
<dbReference type="Gene3D" id="2.30.42.10">
    <property type="match status" value="1"/>
</dbReference>
<keyword evidence="2" id="KW-0645">Protease</keyword>
<dbReference type="RefSeq" id="WP_062150134.1">
    <property type="nucleotide sequence ID" value="NZ_CP013002.1"/>
</dbReference>
<dbReference type="PROSITE" id="PS50106">
    <property type="entry name" value="PDZ"/>
    <property type="match status" value="1"/>
</dbReference>
<evidence type="ECO:0000313" key="7">
    <source>
        <dbReference type="Proteomes" id="UP000056905"/>
    </source>
</evidence>
<comment type="similarity">
    <text evidence="1">Belongs to the peptidase S1C family.</text>
</comment>
<sequence>MPSPFRGYEVEARLRPASGAYAFDLDTALDSVVALEARVPADAYTAGILGTERLGNGVVISPSGLVLTMAYLITEAREVILTLNDGRRISAHVLGFDARSGLGLVQALQPLDLPALRIGSSKDLGPGSAVITAGAGGRAHATAAQVLTRMPFAGYWEYLLDDAIMAEPAHPHWSGAALIGPRGDLVGLGSLTLETQGRDGAAKPINMFVPADLLPPILDDLARGQPPHPPRPWLGVFAQEIEDHVVVVGLSPKGPAARAELKPGDILLAVDGRGISDLTEFYTALWRLGPAGVTIPLRVLREGDTFVVEIRSMDRATLLKKPRYN</sequence>
<dbReference type="InterPro" id="IPR009003">
    <property type="entry name" value="Peptidase_S1_PA"/>
</dbReference>
<accession>A0A0P0P3I1</accession>
<keyword evidence="3" id="KW-0378">Hydrolase</keyword>
<evidence type="ECO:0000259" key="5">
    <source>
        <dbReference type="PROSITE" id="PS50106"/>
    </source>
</evidence>
<dbReference type="STRING" id="69395.AQ619_16380"/>
<evidence type="ECO:0000313" key="6">
    <source>
        <dbReference type="EMBL" id="ALL14811.1"/>
    </source>
</evidence>